<dbReference type="GeneID" id="96901234"/>
<keyword evidence="6 11" id="KW-0175">Coiled coil</keyword>
<protein>
    <recommendedName>
        <fullName evidence="10">Sensitive to high expression protein 9, mitochondrial</fullName>
    </recommendedName>
</protein>
<comment type="similarity">
    <text evidence="1 10">Belongs to the SHE9 family.</text>
</comment>
<dbReference type="Pfam" id="PF05546">
    <property type="entry name" value="She9_MDM33"/>
    <property type="match status" value="1"/>
</dbReference>
<dbReference type="GO" id="GO:0007007">
    <property type="term" value="P:inner mitochondrial membrane organization"/>
    <property type="evidence" value="ECO:0007669"/>
    <property type="project" value="EnsemblFungi"/>
</dbReference>
<reference evidence="12 13" key="1">
    <citation type="journal article" date="2011" name="Proc. Natl. Acad. Sci. U.S.A.">
        <title>Evolutionary erosion of yeast sex chromosomes by mating-type switching accidents.</title>
        <authorList>
            <person name="Gordon J.L."/>
            <person name="Armisen D."/>
            <person name="Proux-Wera E."/>
            <person name="Oheigeartaigh S.S."/>
            <person name="Byrne K.P."/>
            <person name="Wolfe K.H."/>
        </authorList>
    </citation>
    <scope>NUCLEOTIDE SEQUENCE [LARGE SCALE GENOMIC DNA]</scope>
    <source>
        <strain evidence="13">ATCC 76901 / BCRC 22586 / CBS 4309 / NBRC 1992 / NRRL Y-12630</strain>
    </source>
</reference>
<evidence type="ECO:0000256" key="4">
    <source>
        <dbReference type="ARBA" id="ARBA00022946"/>
    </source>
</evidence>
<dbReference type="PANTHER" id="PTHR31961">
    <property type="entry name" value="SENSITIVE TO HIGH EXPRESSION PROTEIN 9, MITOCHONDRIAL"/>
    <property type="match status" value="1"/>
</dbReference>
<name>G0V8F7_NAUCA</name>
<dbReference type="OrthoDB" id="5595506at2759"/>
<organism evidence="12 13">
    <name type="scientific">Naumovozyma castellii</name>
    <name type="common">Yeast</name>
    <name type="synonym">Saccharomyces castellii</name>
    <dbReference type="NCBI Taxonomy" id="27288"/>
    <lineage>
        <taxon>Eukaryota</taxon>
        <taxon>Fungi</taxon>
        <taxon>Dikarya</taxon>
        <taxon>Ascomycota</taxon>
        <taxon>Saccharomycotina</taxon>
        <taxon>Saccharomycetes</taxon>
        <taxon>Saccharomycetales</taxon>
        <taxon>Saccharomycetaceae</taxon>
        <taxon>Naumovozyma</taxon>
    </lineage>
</organism>
<evidence type="ECO:0000256" key="1">
    <source>
        <dbReference type="ARBA" id="ARBA00007472"/>
    </source>
</evidence>
<proteinExistence type="inferred from homology"/>
<dbReference type="eggNOG" id="ENOG502QQ1E">
    <property type="taxonomic scope" value="Eukaryota"/>
</dbReference>
<keyword evidence="3 10" id="KW-0999">Mitochondrion inner membrane</keyword>
<feature type="transmembrane region" description="Helical" evidence="10">
    <location>
        <begin position="420"/>
        <end position="437"/>
    </location>
</feature>
<sequence>MLSRQLLRGSLITPKQCTINLNRSFTQSYLLFQSQGKKSKRDSNLLLQSIEPKWTSLKNKANLLKSTASNYSGQLKHHVDNMKKSIREANKRIAEQEKEGTDIRLNFKKDANTNEMIEGLPSARELNRKKWSRKLEFYLDSLQETLFTATRALNDVTGYSSIQKLRDTIGTLENRLDIVKRDVKKYKNEYADAIEKRATSQKELNELLQRKSSWSPDDLQRFTKLYTEDASNSQRERDLKDQVRTIEAKEDQLNDDLYRAILTRYHEEQIWSDKIRRTSTWGTLILMGVNIFLFLILQLLLEPWKRRRLTRSFEDKVTIALKKYNEEQSLKFDQLKDHNYQILGTSSTESIEQGLINDISEKEQQTDKYTHTEEYPIKKSSTLQKYLNITSNILKRFLKRIQVFQFLKLDYQISVDTFQVYMYSAALLFLGGFFARVI</sequence>
<dbReference type="GO" id="GO:0005743">
    <property type="term" value="C:mitochondrial inner membrane"/>
    <property type="evidence" value="ECO:0007669"/>
    <property type="project" value="UniProtKB-SubCell"/>
</dbReference>
<dbReference type="HOGENOM" id="CLU_025632_5_1_1"/>
<accession>G0V8F7</accession>
<feature type="coiled-coil region" evidence="11">
    <location>
        <begin position="79"/>
        <end position="106"/>
    </location>
</feature>
<dbReference type="AlphaFoldDB" id="G0V8F7"/>
<evidence type="ECO:0000256" key="6">
    <source>
        <dbReference type="ARBA" id="ARBA00023054"/>
    </source>
</evidence>
<keyword evidence="5 10" id="KW-1133">Transmembrane helix</keyword>
<dbReference type="FunCoup" id="G0V8F7">
    <property type="interactions" value="67"/>
</dbReference>
<keyword evidence="8 10" id="KW-0472">Membrane</keyword>
<keyword evidence="7 10" id="KW-0496">Mitochondrion</keyword>
<dbReference type="RefSeq" id="XP_003674136.1">
    <property type="nucleotide sequence ID" value="XM_003674088.1"/>
</dbReference>
<dbReference type="KEGG" id="ncs:NCAS_0A11970"/>
<comment type="subunit">
    <text evidence="10">Homooligomer.</text>
</comment>
<evidence type="ECO:0000256" key="2">
    <source>
        <dbReference type="ARBA" id="ARBA00022692"/>
    </source>
</evidence>
<evidence type="ECO:0000256" key="7">
    <source>
        <dbReference type="ARBA" id="ARBA00023128"/>
    </source>
</evidence>
<evidence type="ECO:0000256" key="11">
    <source>
        <dbReference type="SAM" id="Coils"/>
    </source>
</evidence>
<evidence type="ECO:0000256" key="5">
    <source>
        <dbReference type="ARBA" id="ARBA00022989"/>
    </source>
</evidence>
<comment type="function">
    <text evidence="9">Required for the maintenance of the structure of the mitochondrial inner membrane. Involved in mitochondrial morphology. Causes growth arrest when highly overexpressed.</text>
</comment>
<evidence type="ECO:0000256" key="8">
    <source>
        <dbReference type="ARBA" id="ARBA00023136"/>
    </source>
</evidence>
<evidence type="ECO:0000313" key="13">
    <source>
        <dbReference type="Proteomes" id="UP000001640"/>
    </source>
</evidence>
<comment type="subcellular location">
    <subcellularLocation>
        <location evidence="10">Mitochondrion inner membrane</location>
        <topology evidence="10">Multi-pass membrane protein</topology>
    </subcellularLocation>
</comment>
<keyword evidence="4 10" id="KW-0809">Transit peptide</keyword>
<reference key="2">
    <citation type="submission" date="2011-08" db="EMBL/GenBank/DDBJ databases">
        <title>Genome sequence of Naumovozyma castellii.</title>
        <authorList>
            <person name="Gordon J.L."/>
            <person name="Armisen D."/>
            <person name="Proux-Wera E."/>
            <person name="OhEigeartaigh S.S."/>
            <person name="Byrne K.P."/>
            <person name="Wolfe K.H."/>
        </authorList>
    </citation>
    <scope>NUCLEOTIDE SEQUENCE</scope>
    <source>
        <strain>Type strain:CBS 4309</strain>
    </source>
</reference>
<dbReference type="PANTHER" id="PTHR31961:SF3">
    <property type="entry name" value="SENSITIVE TO HIGH EXPRESSION PROTEIN 9, MITOCHONDRIAL"/>
    <property type="match status" value="1"/>
</dbReference>
<evidence type="ECO:0000313" key="12">
    <source>
        <dbReference type="EMBL" id="CCC67755.1"/>
    </source>
</evidence>
<keyword evidence="13" id="KW-1185">Reference proteome</keyword>
<dbReference type="Proteomes" id="UP000001640">
    <property type="component" value="Chromosome 1"/>
</dbReference>
<evidence type="ECO:0000256" key="9">
    <source>
        <dbReference type="ARBA" id="ARBA00024807"/>
    </source>
</evidence>
<feature type="coiled-coil region" evidence="11">
    <location>
        <begin position="162"/>
        <end position="211"/>
    </location>
</feature>
<dbReference type="OMA" id="ENIELQW"/>
<keyword evidence="2 10" id="KW-0812">Transmembrane</keyword>
<feature type="transmembrane region" description="Helical" evidence="10">
    <location>
        <begin position="281"/>
        <end position="301"/>
    </location>
</feature>
<gene>
    <name evidence="12" type="primary">NCAS0A11970</name>
    <name evidence="12" type="ordered locus">NCAS_0A11970</name>
</gene>
<dbReference type="EMBL" id="HE576752">
    <property type="protein sequence ID" value="CCC67755.1"/>
    <property type="molecule type" value="Genomic_DNA"/>
</dbReference>
<evidence type="ECO:0000256" key="3">
    <source>
        <dbReference type="ARBA" id="ARBA00022792"/>
    </source>
</evidence>
<dbReference type="InterPro" id="IPR008839">
    <property type="entry name" value="MDM33_fungi"/>
</dbReference>
<dbReference type="InParanoid" id="G0V8F7"/>
<evidence type="ECO:0000256" key="10">
    <source>
        <dbReference type="RuleBase" id="RU364128"/>
    </source>
</evidence>